<reference evidence="3 4" key="1">
    <citation type="submission" date="2023-07" db="EMBL/GenBank/DDBJ databases">
        <title>Sorghum-associated microbial communities from plants grown in Nebraska, USA.</title>
        <authorList>
            <person name="Schachtman D."/>
        </authorList>
    </citation>
    <scope>NUCLEOTIDE SEQUENCE [LARGE SCALE GENOMIC DNA]</scope>
    <source>
        <strain evidence="3 4">BE190</strain>
    </source>
</reference>
<comment type="caution">
    <text evidence="3">The sequence shown here is derived from an EMBL/GenBank/DDBJ whole genome shotgun (WGS) entry which is preliminary data.</text>
</comment>
<gene>
    <name evidence="3" type="ORF">J2X05_001098</name>
</gene>
<feature type="transmembrane region" description="Helical" evidence="1">
    <location>
        <begin position="96"/>
        <end position="115"/>
    </location>
</feature>
<dbReference type="Pfam" id="PF01381">
    <property type="entry name" value="HTH_3"/>
    <property type="match status" value="1"/>
</dbReference>
<sequence>MILKELRISRHLSQEQLAQMSGLNVRTIQRIESGNNASVESLKCLASVLEVDVATLNQERMMIDKNSDVWRNQPLWLKWWFFINYLSFKPLRKSSVRGMFFCHACGFALCALAWFDPKALPGGLAFLLTAYFFHLLVWQGDKYGVWYDKPDDTPA</sequence>
<evidence type="ECO:0000259" key="2">
    <source>
        <dbReference type="PROSITE" id="PS50943"/>
    </source>
</evidence>
<accession>A0ABU1UVE5</accession>
<dbReference type="InterPro" id="IPR001387">
    <property type="entry name" value="Cro/C1-type_HTH"/>
</dbReference>
<dbReference type="SUPFAM" id="SSF47413">
    <property type="entry name" value="lambda repressor-like DNA-binding domains"/>
    <property type="match status" value="1"/>
</dbReference>
<keyword evidence="1" id="KW-1133">Transmembrane helix</keyword>
<dbReference type="RefSeq" id="WP_310069732.1">
    <property type="nucleotide sequence ID" value="NZ_JAVDVX010000002.1"/>
</dbReference>
<keyword evidence="4" id="KW-1185">Reference proteome</keyword>
<protein>
    <submittedName>
        <fullName evidence="3">Transcriptional regulator with XRE-family HTH domain</fullName>
    </submittedName>
</protein>
<dbReference type="Gene3D" id="1.10.260.40">
    <property type="entry name" value="lambda repressor-like DNA-binding domains"/>
    <property type="match status" value="1"/>
</dbReference>
<feature type="domain" description="HTH cro/C1-type" evidence="2">
    <location>
        <begin position="3"/>
        <end position="56"/>
    </location>
</feature>
<dbReference type="EMBL" id="JAVDVX010000002">
    <property type="protein sequence ID" value="MDR7089092.1"/>
    <property type="molecule type" value="Genomic_DNA"/>
</dbReference>
<organism evidence="3 4">
    <name type="scientific">Cellvibrio fibrivorans</name>
    <dbReference type="NCBI Taxonomy" id="126350"/>
    <lineage>
        <taxon>Bacteria</taxon>
        <taxon>Pseudomonadati</taxon>
        <taxon>Pseudomonadota</taxon>
        <taxon>Gammaproteobacteria</taxon>
        <taxon>Cellvibrionales</taxon>
        <taxon>Cellvibrionaceae</taxon>
        <taxon>Cellvibrio</taxon>
    </lineage>
</organism>
<evidence type="ECO:0000256" key="1">
    <source>
        <dbReference type="SAM" id="Phobius"/>
    </source>
</evidence>
<dbReference type="CDD" id="cd00093">
    <property type="entry name" value="HTH_XRE"/>
    <property type="match status" value="1"/>
</dbReference>
<keyword evidence="1" id="KW-0812">Transmembrane</keyword>
<evidence type="ECO:0000313" key="4">
    <source>
        <dbReference type="Proteomes" id="UP001253595"/>
    </source>
</evidence>
<proteinExistence type="predicted"/>
<evidence type="ECO:0000313" key="3">
    <source>
        <dbReference type="EMBL" id="MDR7089092.1"/>
    </source>
</evidence>
<dbReference type="SMART" id="SM00530">
    <property type="entry name" value="HTH_XRE"/>
    <property type="match status" value="1"/>
</dbReference>
<name>A0ABU1UVE5_9GAMM</name>
<feature type="transmembrane region" description="Helical" evidence="1">
    <location>
        <begin position="121"/>
        <end position="138"/>
    </location>
</feature>
<dbReference type="PROSITE" id="PS50943">
    <property type="entry name" value="HTH_CROC1"/>
    <property type="match status" value="1"/>
</dbReference>
<dbReference type="Proteomes" id="UP001253595">
    <property type="component" value="Unassembled WGS sequence"/>
</dbReference>
<dbReference type="InterPro" id="IPR010982">
    <property type="entry name" value="Lambda_DNA-bd_dom_sf"/>
</dbReference>
<keyword evidence="1" id="KW-0472">Membrane</keyword>